<dbReference type="NCBIfam" id="TIGR00931">
    <property type="entry name" value="antiport_nhaC"/>
    <property type="match status" value="1"/>
</dbReference>
<dbReference type="GO" id="GO:0015297">
    <property type="term" value="F:antiporter activity"/>
    <property type="evidence" value="ECO:0007669"/>
    <property type="project" value="UniProtKB-KW"/>
</dbReference>
<evidence type="ECO:0000313" key="11">
    <source>
        <dbReference type="EMBL" id="CAD2079297.1"/>
    </source>
</evidence>
<evidence type="ECO:0000313" key="12">
    <source>
        <dbReference type="Proteomes" id="UP000588186"/>
    </source>
</evidence>
<comment type="similarity">
    <text evidence="8">Belongs to the NhaC Na(+)/H(+) (TC 2.A.35) antiporter family.</text>
</comment>
<feature type="transmembrane region" description="Helical" evidence="9">
    <location>
        <begin position="323"/>
        <end position="348"/>
    </location>
</feature>
<keyword evidence="6 9" id="KW-1133">Transmembrane helix</keyword>
<keyword evidence="12" id="KW-1185">Reference proteome</keyword>
<organism evidence="11 12">
    <name type="scientific">Phocicoccus pinnipedialis</name>
    <dbReference type="NCBI Taxonomy" id="110845"/>
    <lineage>
        <taxon>Bacteria</taxon>
        <taxon>Bacillati</taxon>
        <taxon>Bacillota</taxon>
        <taxon>Bacilli</taxon>
        <taxon>Bacillales</taxon>
        <taxon>Salinicoccaceae</taxon>
        <taxon>Phocicoccus</taxon>
    </lineage>
</organism>
<evidence type="ECO:0000256" key="3">
    <source>
        <dbReference type="ARBA" id="ARBA00022449"/>
    </source>
</evidence>
<evidence type="ECO:0000256" key="6">
    <source>
        <dbReference type="ARBA" id="ARBA00022989"/>
    </source>
</evidence>
<dbReference type="AlphaFoldDB" id="A0A6V7RNL1"/>
<dbReference type="RefSeq" id="WP_186078327.1">
    <property type="nucleotide sequence ID" value="NZ_CAJEWB010000012.1"/>
</dbReference>
<feature type="transmembrane region" description="Helical" evidence="9">
    <location>
        <begin position="438"/>
        <end position="457"/>
    </location>
</feature>
<name>A0A6V7RNL1_9BACL</name>
<dbReference type="InterPro" id="IPR004770">
    <property type="entry name" value="Na/H_antiport_NhaC"/>
</dbReference>
<keyword evidence="7 9" id="KW-0472">Membrane</keyword>
<evidence type="ECO:0000256" key="2">
    <source>
        <dbReference type="ARBA" id="ARBA00022448"/>
    </source>
</evidence>
<evidence type="ECO:0000256" key="7">
    <source>
        <dbReference type="ARBA" id="ARBA00023136"/>
    </source>
</evidence>
<feature type="transmembrane region" description="Helical" evidence="9">
    <location>
        <begin position="233"/>
        <end position="250"/>
    </location>
</feature>
<dbReference type="PANTHER" id="PTHR33451:SF3">
    <property type="entry name" value="MALATE-2H(+)_NA(+)-LACTATE ANTIPORTER"/>
    <property type="match status" value="1"/>
</dbReference>
<dbReference type="InterPro" id="IPR018461">
    <property type="entry name" value="Na/H_Antiport_NhaC-like_C"/>
</dbReference>
<comment type="caution">
    <text evidence="11">The sequence shown here is derived from an EMBL/GenBank/DDBJ whole genome shotgun (WGS) entry which is preliminary data.</text>
</comment>
<keyword evidence="2" id="KW-0813">Transport</keyword>
<feature type="domain" description="Na+/H+ antiporter NhaC-like C-terminal" evidence="10">
    <location>
        <begin position="157"/>
        <end position="460"/>
    </location>
</feature>
<protein>
    <submittedName>
        <fullName evidence="11">Malate-2H(+)/Na(+)-lactate antiporter</fullName>
    </submittedName>
</protein>
<dbReference type="PANTHER" id="PTHR33451">
    <property type="entry name" value="MALATE-2H(+)/NA(+)-LACTATE ANTIPORTER"/>
    <property type="match status" value="1"/>
</dbReference>
<keyword evidence="5 9" id="KW-0812">Transmembrane</keyword>
<evidence type="ECO:0000259" key="10">
    <source>
        <dbReference type="Pfam" id="PF03553"/>
    </source>
</evidence>
<accession>A0A6V7RNL1</accession>
<evidence type="ECO:0000256" key="5">
    <source>
        <dbReference type="ARBA" id="ARBA00022692"/>
    </source>
</evidence>
<dbReference type="EMBL" id="CAJEWB010000012">
    <property type="protein sequence ID" value="CAD2079297.1"/>
    <property type="molecule type" value="Genomic_DNA"/>
</dbReference>
<dbReference type="Proteomes" id="UP000588186">
    <property type="component" value="Unassembled WGS sequence"/>
</dbReference>
<evidence type="ECO:0000256" key="9">
    <source>
        <dbReference type="SAM" id="Phobius"/>
    </source>
</evidence>
<proteinExistence type="inferred from homology"/>
<feature type="transmembrane region" description="Helical" evidence="9">
    <location>
        <begin position="257"/>
        <end position="278"/>
    </location>
</feature>
<dbReference type="InterPro" id="IPR052180">
    <property type="entry name" value="NhaC_Na-H+_Antiporter"/>
</dbReference>
<dbReference type="GO" id="GO:0005886">
    <property type="term" value="C:plasma membrane"/>
    <property type="evidence" value="ECO:0007669"/>
    <property type="project" value="UniProtKB-SubCell"/>
</dbReference>
<feature type="transmembrane region" description="Helical" evidence="9">
    <location>
        <begin position="132"/>
        <end position="160"/>
    </location>
</feature>
<sequence>MKRNPTIFEAFSPIVVVLLLTSIGFAILKLPIHTLLIIASIYSYFIARRVGLDWDDIMEGITKKISAAMPALLILIAIGILIGTWTASGMIPAVIYFGLDIIKPELFLIIAFIATAIVSIITGSSWSSAGTIGVAFMGMATALDISLPIAAGAIISGAYFGDKLSPLSDTTNLAPLITGVNIFEHIKHMLYTTIPASVIALVVFFIAGLQYDVSETTAVFDATKDIKESLNNMYNWSWWLLIPGIIILYGSIRKKPVLPVIILSCVIASFIAVFTQGISYQDIFAVTLNGFSVDMLNLKDSLNISEDVSKLLERGGMNSMTNVVLVSLCALTFAGIISAANCLEVIVNTFLKLVRRVGDLILITVISTMTTALVTANTYLPIIIPGELYKDTYLKYNLHPKNLSRTLEDSGTVIIPLVPWSTSGIFMAETLGVPTLQYLPWAVLCYTGFIIAIVLGYSGIGITKLSDVYDESK</sequence>
<gene>
    <name evidence="11" type="primary">mleN_3</name>
    <name evidence="11" type="ORF">JEOPIN946_01550</name>
</gene>
<feature type="transmembrane region" description="Helical" evidence="9">
    <location>
        <begin position="6"/>
        <end position="28"/>
    </location>
</feature>
<feature type="transmembrane region" description="Helical" evidence="9">
    <location>
        <begin position="360"/>
        <end position="384"/>
    </location>
</feature>
<comment type="subcellular location">
    <subcellularLocation>
        <location evidence="1">Cell membrane</location>
        <topology evidence="1">Multi-pass membrane protein</topology>
    </subcellularLocation>
</comment>
<keyword evidence="4" id="KW-1003">Cell membrane</keyword>
<evidence type="ECO:0000256" key="8">
    <source>
        <dbReference type="ARBA" id="ARBA00038435"/>
    </source>
</evidence>
<dbReference type="Pfam" id="PF03553">
    <property type="entry name" value="Na_H_antiporter"/>
    <property type="match status" value="1"/>
</dbReference>
<feature type="transmembrane region" description="Helical" evidence="9">
    <location>
        <begin position="106"/>
        <end position="126"/>
    </location>
</feature>
<evidence type="ECO:0000256" key="1">
    <source>
        <dbReference type="ARBA" id="ARBA00004651"/>
    </source>
</evidence>
<feature type="transmembrane region" description="Helical" evidence="9">
    <location>
        <begin position="35"/>
        <end position="52"/>
    </location>
</feature>
<feature type="transmembrane region" description="Helical" evidence="9">
    <location>
        <begin position="190"/>
        <end position="213"/>
    </location>
</feature>
<feature type="transmembrane region" description="Helical" evidence="9">
    <location>
        <begin position="72"/>
        <end position="99"/>
    </location>
</feature>
<keyword evidence="3" id="KW-0050">Antiport</keyword>
<evidence type="ECO:0000256" key="4">
    <source>
        <dbReference type="ARBA" id="ARBA00022475"/>
    </source>
</evidence>
<reference evidence="11 12" key="1">
    <citation type="submission" date="2020-07" db="EMBL/GenBank/DDBJ databases">
        <authorList>
            <person name="Criscuolo A."/>
        </authorList>
    </citation>
    <scope>NUCLEOTIDE SEQUENCE [LARGE SCALE GENOMIC DNA]</scope>
    <source>
        <strain evidence="11">CIP107946</strain>
    </source>
</reference>